<feature type="region of interest" description="Disordered" evidence="5">
    <location>
        <begin position="772"/>
        <end position="858"/>
    </location>
</feature>
<name>A0A667Z7P7_9TELE</name>
<feature type="compositionally biased region" description="Basic residues" evidence="5">
    <location>
        <begin position="305"/>
        <end position="315"/>
    </location>
</feature>
<feature type="region of interest" description="Disordered" evidence="5">
    <location>
        <begin position="497"/>
        <end position="596"/>
    </location>
</feature>
<dbReference type="InterPro" id="IPR036034">
    <property type="entry name" value="PDZ_sf"/>
</dbReference>
<keyword evidence="3" id="KW-0597">Phosphoprotein</keyword>
<dbReference type="GO" id="GO:0015629">
    <property type="term" value="C:actin cytoskeleton"/>
    <property type="evidence" value="ECO:0007669"/>
    <property type="project" value="TreeGrafter"/>
</dbReference>
<dbReference type="GO" id="GO:0003779">
    <property type="term" value="F:actin binding"/>
    <property type="evidence" value="ECO:0007669"/>
    <property type="project" value="TreeGrafter"/>
</dbReference>
<reference evidence="7" key="2">
    <citation type="submission" date="2025-08" db="UniProtKB">
        <authorList>
            <consortium name="Ensembl"/>
        </authorList>
    </citation>
    <scope>IDENTIFICATION</scope>
</reference>
<feature type="region of interest" description="Disordered" evidence="5">
    <location>
        <begin position="231"/>
        <end position="327"/>
    </location>
</feature>
<comment type="subcellular location">
    <subcellularLocation>
        <location evidence="1">Cytoplasm</location>
    </subcellularLocation>
</comment>
<dbReference type="AlphaFoldDB" id="A0A667Z7P7"/>
<dbReference type="SMART" id="SM00228">
    <property type="entry name" value="PDZ"/>
    <property type="match status" value="1"/>
</dbReference>
<dbReference type="PROSITE" id="PS50106">
    <property type="entry name" value="PDZ"/>
    <property type="match status" value="1"/>
</dbReference>
<feature type="region of interest" description="Disordered" evidence="5">
    <location>
        <begin position="628"/>
        <end position="733"/>
    </location>
</feature>
<dbReference type="SUPFAM" id="SSF50156">
    <property type="entry name" value="PDZ domain-like"/>
    <property type="match status" value="1"/>
</dbReference>
<accession>A0A667Z7P7</accession>
<feature type="compositionally biased region" description="Basic and acidic residues" evidence="5">
    <location>
        <begin position="316"/>
        <end position="327"/>
    </location>
</feature>
<dbReference type="GeneTree" id="ENSGT00950000183054"/>
<dbReference type="Proteomes" id="UP000472263">
    <property type="component" value="Chromosome 18"/>
</dbReference>
<evidence type="ECO:0000256" key="1">
    <source>
        <dbReference type="ARBA" id="ARBA00004496"/>
    </source>
</evidence>
<dbReference type="Ensembl" id="ENSMMDT00005029825.1">
    <property type="protein sequence ID" value="ENSMMDP00005029136.1"/>
    <property type="gene ID" value="ENSMMDG00005013867.1"/>
</dbReference>
<organism evidence="7 8">
    <name type="scientific">Myripristis murdjan</name>
    <name type="common">pinecone soldierfish</name>
    <dbReference type="NCBI Taxonomy" id="586833"/>
    <lineage>
        <taxon>Eukaryota</taxon>
        <taxon>Metazoa</taxon>
        <taxon>Chordata</taxon>
        <taxon>Craniata</taxon>
        <taxon>Vertebrata</taxon>
        <taxon>Euteleostomi</taxon>
        <taxon>Actinopterygii</taxon>
        <taxon>Neopterygii</taxon>
        <taxon>Teleostei</taxon>
        <taxon>Neoteleostei</taxon>
        <taxon>Acanthomorphata</taxon>
        <taxon>Holocentriformes</taxon>
        <taxon>Holocentridae</taxon>
        <taxon>Myripristis</taxon>
    </lineage>
</organism>
<dbReference type="InterPro" id="IPR001478">
    <property type="entry name" value="PDZ"/>
</dbReference>
<dbReference type="PANTHER" id="PTHR24217">
    <property type="entry name" value="PUTATIVE-RELATED"/>
    <property type="match status" value="1"/>
</dbReference>
<dbReference type="Pfam" id="PF00595">
    <property type="entry name" value="PDZ"/>
    <property type="match status" value="1"/>
</dbReference>
<evidence type="ECO:0000256" key="4">
    <source>
        <dbReference type="ARBA" id="ARBA00038161"/>
    </source>
</evidence>
<feature type="domain" description="PDZ" evidence="6">
    <location>
        <begin position="14"/>
        <end position="86"/>
    </location>
</feature>
<proteinExistence type="inferred from homology"/>
<evidence type="ECO:0000256" key="5">
    <source>
        <dbReference type="SAM" id="MobiDB-lite"/>
    </source>
</evidence>
<evidence type="ECO:0000256" key="3">
    <source>
        <dbReference type="ARBA" id="ARBA00022553"/>
    </source>
</evidence>
<protein>
    <submittedName>
        <fullName evidence="7">Synaptopodin 2</fullName>
    </submittedName>
</protein>
<dbReference type="GO" id="GO:0030018">
    <property type="term" value="C:Z disc"/>
    <property type="evidence" value="ECO:0007669"/>
    <property type="project" value="TreeGrafter"/>
</dbReference>
<feature type="compositionally biased region" description="Polar residues" evidence="5">
    <location>
        <begin position="776"/>
        <end position="793"/>
    </location>
</feature>
<sequence length="1120" mass="122030">MGTGDYICVTLRGGAPWGFTLRQGEGDTYRPFHVIQGGRASLAGVRDGDEVVSLNGEPCADLTLTQAFNLIDASTDCLQLLVKRSQGPRELYISESQDEAYYGEVESDTEFPKGPQLLCTQLQVPRSGNAKGLQPHYLEKVEGEQRSFSPGAMVELQVSLSEQTLEDIGCTSLGSARGIEGGLSSRENAESVHTTTHSLYVPCSVRKPLGQHGVVLRSPSMLGQVEVTLQHPATSGTGTGRGILTVGGGVGGPRASGSVGSQGEEGGGHSEGAPESFAVSFGVPSEEAAPAGEWDSDSEGDQGKPNKHRARHARLRRSESLSEKQVKEAKSKCKRIALLLTAAPPNPNNKGVLMFKKHRQRAKKYTLVSYGTGENEPEYEDEEDEEDEDNKKDTHTVEFTLVATSDSELDENFFTNAQGDKGVITLNWDKGLLEIERKLNSQEEMECLPETKGKGALMFAQRRQRVDEISAQHEELRRQGIAVEGVQIAEKRMEEQSYMQGTTEVHHQTSEVQSSFNNRTAKPFSVQNMVPTPYAPAISGTNQDAVGQGEQIASRDERISTPAIKTGLLQDTRRRNTGKPMFTFKEAPKVSPNPELLNLLNKSDKKGFESGPEEDYLSLGAEACNFLQSPRVKHKTPPPVAPKPMINPNCPPWSSQIVETNQDMPQHAENSVSTPAVAPTAETTPAPELQVAQPSPKPWQPAQTAPPHRTPPPPPQRMTSYTFNRRSSSPVINPMATVLNPSSAGSAFEMPAVRGKGADLFAKRQSRMEKFIVDSETVQANKTSRSTSPTASLPNEWKYSPNVRAPPPLSYNPIQSPSYPPAAIKQPPPSSPSAKAKKKGKEKEKATPKPLNVIDVMKHQPYQLNSSLFTYGPAAEAAKPPAPKPDPAPTPVQNQQIRYEQMAPVQPAGPVNAPYPQPESASGGSTVAAPKPKFTAKKSSAQALGRSYSLSPPARAPCTSQKSASASSSPRPSARASIAVQERQTSWMERSYKPPTPWEAASRHPLGLVDEAFAFQNLQHAIASNVRLAAQRKMLPEPPVEWKARVSYQAPQKTGSQTWSQSQSRSQSRVPYAKIVNVDVCLRYSPVHFSHRPNKTGMKRIISINKKFIQHLCENARRRQ</sequence>
<feature type="compositionally biased region" description="Polar residues" evidence="5">
    <location>
        <begin position="718"/>
        <end position="731"/>
    </location>
</feature>
<evidence type="ECO:0000256" key="2">
    <source>
        <dbReference type="ARBA" id="ARBA00022490"/>
    </source>
</evidence>
<keyword evidence="8" id="KW-1185">Reference proteome</keyword>
<dbReference type="InterPro" id="IPR051976">
    <property type="entry name" value="Synaptopodin_domain"/>
</dbReference>
<keyword evidence="2" id="KW-0963">Cytoplasm</keyword>
<evidence type="ECO:0000313" key="7">
    <source>
        <dbReference type="Ensembl" id="ENSMMDP00005029136.1"/>
    </source>
</evidence>
<feature type="region of interest" description="Disordered" evidence="5">
    <location>
        <begin position="873"/>
        <end position="998"/>
    </location>
</feature>
<dbReference type="GO" id="GO:0032233">
    <property type="term" value="P:positive regulation of actin filament bundle assembly"/>
    <property type="evidence" value="ECO:0007669"/>
    <property type="project" value="TreeGrafter"/>
</dbReference>
<feature type="compositionally biased region" description="Gly residues" evidence="5">
    <location>
        <begin position="237"/>
        <end position="254"/>
    </location>
</feature>
<dbReference type="GO" id="GO:0005634">
    <property type="term" value="C:nucleus"/>
    <property type="evidence" value="ECO:0007669"/>
    <property type="project" value="TreeGrafter"/>
</dbReference>
<reference evidence="7" key="3">
    <citation type="submission" date="2025-09" db="UniProtKB">
        <authorList>
            <consortium name="Ensembl"/>
        </authorList>
    </citation>
    <scope>IDENTIFICATION</scope>
</reference>
<dbReference type="PANTHER" id="PTHR24217:SF9">
    <property type="entry name" value="SYNAPTOPODIN-2"/>
    <property type="match status" value="1"/>
</dbReference>
<feature type="compositionally biased region" description="Low complexity" evidence="5">
    <location>
        <begin position="963"/>
        <end position="977"/>
    </location>
</feature>
<gene>
    <name evidence="7" type="primary">SYNPO2</name>
</gene>
<evidence type="ECO:0000259" key="6">
    <source>
        <dbReference type="PROSITE" id="PS50106"/>
    </source>
</evidence>
<dbReference type="Gene3D" id="2.30.42.10">
    <property type="match status" value="1"/>
</dbReference>
<feature type="region of interest" description="Disordered" evidence="5">
    <location>
        <begin position="370"/>
        <end position="392"/>
    </location>
</feature>
<feature type="compositionally biased region" description="Low complexity" evidence="5">
    <location>
        <begin position="674"/>
        <end position="688"/>
    </location>
</feature>
<evidence type="ECO:0000313" key="8">
    <source>
        <dbReference type="Proteomes" id="UP000472263"/>
    </source>
</evidence>
<feature type="compositionally biased region" description="Polar residues" evidence="5">
    <location>
        <begin position="652"/>
        <end position="673"/>
    </location>
</feature>
<feature type="compositionally biased region" description="Acidic residues" evidence="5">
    <location>
        <begin position="375"/>
        <end position="388"/>
    </location>
</feature>
<feature type="compositionally biased region" description="Pro residues" evidence="5">
    <location>
        <begin position="880"/>
        <end position="890"/>
    </location>
</feature>
<feature type="compositionally biased region" description="Polar residues" evidence="5">
    <location>
        <begin position="510"/>
        <end position="530"/>
    </location>
</feature>
<reference evidence="7" key="1">
    <citation type="submission" date="2019-06" db="EMBL/GenBank/DDBJ databases">
        <authorList>
            <consortium name="Wellcome Sanger Institute Data Sharing"/>
        </authorList>
    </citation>
    <scope>NUCLEOTIDE SEQUENCE [LARGE SCALE GENOMIC DNA]</scope>
</reference>
<comment type="similarity">
    <text evidence="4">Belongs to the synaptopodin family.</text>
</comment>